<dbReference type="InterPro" id="IPR009057">
    <property type="entry name" value="Homeodomain-like_sf"/>
</dbReference>
<dbReference type="InterPro" id="IPR036890">
    <property type="entry name" value="HATPase_C_sf"/>
</dbReference>
<dbReference type="Pfam" id="PF02518">
    <property type="entry name" value="HATPase_c"/>
    <property type="match status" value="1"/>
</dbReference>
<dbReference type="SMART" id="SM00448">
    <property type="entry name" value="REC"/>
    <property type="match status" value="1"/>
</dbReference>
<dbReference type="InterPro" id="IPR018062">
    <property type="entry name" value="HTH_AraC-typ_CS"/>
</dbReference>
<dbReference type="SMART" id="SM00387">
    <property type="entry name" value="HATPase_c"/>
    <property type="match status" value="1"/>
</dbReference>
<dbReference type="SUPFAM" id="SSF47384">
    <property type="entry name" value="Homodimeric domain of signal transducing histidine kinase"/>
    <property type="match status" value="1"/>
</dbReference>
<dbReference type="SUPFAM" id="SSF63829">
    <property type="entry name" value="Calcium-dependent phosphotriesterase"/>
    <property type="match status" value="2"/>
</dbReference>
<dbReference type="SMART" id="SM00342">
    <property type="entry name" value="HTH_ARAC"/>
    <property type="match status" value="1"/>
</dbReference>
<dbReference type="Gene3D" id="1.10.10.60">
    <property type="entry name" value="Homeodomain-like"/>
    <property type="match status" value="1"/>
</dbReference>
<dbReference type="InterPro" id="IPR004358">
    <property type="entry name" value="Sig_transdc_His_kin-like_C"/>
</dbReference>
<dbReference type="InterPro" id="IPR036097">
    <property type="entry name" value="HisK_dim/P_sf"/>
</dbReference>
<evidence type="ECO:0000259" key="10">
    <source>
        <dbReference type="PROSITE" id="PS50109"/>
    </source>
</evidence>
<evidence type="ECO:0000313" key="12">
    <source>
        <dbReference type="EMBL" id="WQG88500.1"/>
    </source>
</evidence>
<proteinExistence type="predicted"/>
<dbReference type="PROSITE" id="PS50110">
    <property type="entry name" value="RESPONSE_REGULATORY"/>
    <property type="match status" value="1"/>
</dbReference>
<evidence type="ECO:0000259" key="11">
    <source>
        <dbReference type="PROSITE" id="PS50110"/>
    </source>
</evidence>
<dbReference type="Gene3D" id="3.40.50.2300">
    <property type="match status" value="1"/>
</dbReference>
<dbReference type="InterPro" id="IPR005467">
    <property type="entry name" value="His_kinase_dom"/>
</dbReference>
<evidence type="ECO:0000256" key="4">
    <source>
        <dbReference type="ARBA" id="ARBA00023015"/>
    </source>
</evidence>
<evidence type="ECO:0000256" key="8">
    <source>
        <dbReference type="SAM" id="SignalP"/>
    </source>
</evidence>
<dbReference type="InterPro" id="IPR011123">
    <property type="entry name" value="Y_Y_Y"/>
</dbReference>
<evidence type="ECO:0000256" key="3">
    <source>
        <dbReference type="ARBA" id="ARBA00022553"/>
    </source>
</evidence>
<feature type="signal peptide" evidence="8">
    <location>
        <begin position="1"/>
        <end position="21"/>
    </location>
</feature>
<keyword evidence="3 7" id="KW-0597">Phosphoprotein</keyword>
<name>A0ABZ0XDD4_9BACT</name>
<feature type="domain" description="Response regulatory" evidence="11">
    <location>
        <begin position="1066"/>
        <end position="1179"/>
    </location>
</feature>
<dbReference type="EC" id="2.7.13.3" evidence="2"/>
<feature type="domain" description="Histidine kinase" evidence="10">
    <location>
        <begin position="816"/>
        <end position="1021"/>
    </location>
</feature>
<keyword evidence="13" id="KW-1185">Reference proteome</keyword>
<sequence>MKLFRMLLPFCCCFLYNNLYANDEPIKNLGIENGLSNNAVMNVYQDYKGFMWICTYDGLNRFDGYKFRIFRNKIGDTTSLNDNGNFTIEGDRLHRIWLGGRKGISVFNPVNEQFNTARFTPYKSSTPRPEIGVIHIIRAGDSGKTVLAGTERDGLLLFHENVYAGIQVPIIQYTTTITNYEVTAIDFDHHTAYVFVQDIGLCKFNAQTQSLTIINQGIRQANCLRSDQKGGLWLGTDNGLFRYDLTKNDYSENYIQTHNKVVGLCMDKNGRIWVASDGAGVFIVSSHENINKCQLNSNAVYAVYEDREGRMWIGTLRGGISIVSARRNPFELHRFNGENSVCNFILSFCEGDNNDIWIGTDGGGLKHWDRPHNQFTAYTADASRSNAISSNFITCILRDAQDDIWVSTWFGGINRYKKGSNSFEHFQCNNPITRATENNVWVVYEDAQKQIWASTTNNGTLYTFNRATNQFELFDNTLVNIQSLAEDARGHLWGGNYQDLISIDRVHKQHKVFHIGYTVRSIHEDKKGNFWVGTDGGGLLQFNRQNGQYIRYTASDGLPSNAILRILEDNSGDLWLSTFNGLARFDPETKVCRSFSQSDGLQSNQFSYNAALKLRNGECMFGGIKGFNVFFPDSIYEQTTQPPVFLTGIRINNTPVEQEGKFISKSALENVEELRIPYDKAAISLDFVALEYTSPDKINYAYRLEGWDKQWNYVGESRTATYTRLQEGTYIFRIKATNAEGQWGTAISTIRIIILPPWFRSWWAYTLYTLVIGGLLYVFMSYRSRQERLHYEIRLAHLENEKEKELNEKKLSFFTHISHEFRTPLSLIINPLKAYTQDPELSIVYRNARRLLSLVDQLLLFRKADSGNDRLKINRMDFVELCKEVFLCFSQQARLKNIDYQFDAPQSPIEMYVDDEKMEIAIFNLLSNAFKFTPDGGKVTFKIRELSTEVEIAIQDSGCGIPISTGNRIFEKFSRVGGRQTGFGIGLYLVKHFIESHRGSITYNSRLQEGTTFVIRLRKGMAHLAGYDFSPNERSAILQELMEETTLPVKKEEKLQLEEMVTEKKSLLCIDDNADIRAYLRQLFSDHYIIYEAANGDDGFAMVQEQLPDLVISDVQMPGMDGLALCTKIKTTEALSHIPVILLTSAHDLKIKGIEEGADDYITKPFDKDLLLAKVQTLLKNRNLLRQYFLDSITLQKSTVKVPAAYRDFLNNCISIVEANLGNEDFSIKTFTQAIGMSHSSLYKKVKSISGQTINAFIRSIRLRKAAMLMLKEDYTINQAAFEVGIGDVKYFREQFVKLFGMNPSEYVKKYRHSFNQDLTVVKEG</sequence>
<feature type="modified residue" description="4-aspartylphosphate" evidence="7">
    <location>
        <position position="1114"/>
    </location>
</feature>
<dbReference type="InterPro" id="IPR003594">
    <property type="entry name" value="HATPase_dom"/>
</dbReference>
<organism evidence="12 13">
    <name type="scientific">Chitinophaga sancti</name>
    <dbReference type="NCBI Taxonomy" id="1004"/>
    <lineage>
        <taxon>Bacteria</taxon>
        <taxon>Pseudomonadati</taxon>
        <taxon>Bacteroidota</taxon>
        <taxon>Chitinophagia</taxon>
        <taxon>Chitinophagales</taxon>
        <taxon>Chitinophagaceae</taxon>
        <taxon>Chitinophaga</taxon>
    </lineage>
</organism>
<dbReference type="InterPro" id="IPR011110">
    <property type="entry name" value="Reg_prop"/>
</dbReference>
<dbReference type="PROSITE" id="PS01124">
    <property type="entry name" value="HTH_ARAC_FAMILY_2"/>
    <property type="match status" value="1"/>
</dbReference>
<keyword evidence="5" id="KW-0238">DNA-binding</keyword>
<evidence type="ECO:0000256" key="1">
    <source>
        <dbReference type="ARBA" id="ARBA00000085"/>
    </source>
</evidence>
<dbReference type="PRINTS" id="PR00344">
    <property type="entry name" value="BCTRLSENSOR"/>
</dbReference>
<dbReference type="Pfam" id="PF00512">
    <property type="entry name" value="HisKA"/>
    <property type="match status" value="1"/>
</dbReference>
<dbReference type="Gene3D" id="3.30.565.10">
    <property type="entry name" value="Histidine kinase-like ATPase, C-terminal domain"/>
    <property type="match status" value="1"/>
</dbReference>
<dbReference type="Pfam" id="PF07494">
    <property type="entry name" value="Reg_prop"/>
    <property type="match status" value="6"/>
</dbReference>
<dbReference type="CDD" id="cd00075">
    <property type="entry name" value="HATPase"/>
    <property type="match status" value="1"/>
</dbReference>
<dbReference type="PROSITE" id="PS00041">
    <property type="entry name" value="HTH_ARAC_FAMILY_1"/>
    <property type="match status" value="1"/>
</dbReference>
<protein>
    <recommendedName>
        <fullName evidence="2">histidine kinase</fullName>
        <ecNumber evidence="2">2.7.13.3</ecNumber>
    </recommendedName>
</protein>
<dbReference type="RefSeq" id="WP_072359370.1">
    <property type="nucleotide sequence ID" value="NZ_CP139972.1"/>
</dbReference>
<dbReference type="PROSITE" id="PS50109">
    <property type="entry name" value="HIS_KIN"/>
    <property type="match status" value="1"/>
</dbReference>
<reference evidence="12 13" key="1">
    <citation type="submission" date="2023-11" db="EMBL/GenBank/DDBJ databases">
        <title>MicrobeMod: A computational toolkit for identifying prokaryotic methylation and restriction-modification with nanopore sequencing.</title>
        <authorList>
            <person name="Crits-Christoph A."/>
            <person name="Kang S.C."/>
            <person name="Lee H."/>
            <person name="Ostrov N."/>
        </authorList>
    </citation>
    <scope>NUCLEOTIDE SEQUENCE [LARGE SCALE GENOMIC DNA]</scope>
    <source>
        <strain evidence="12 13">ATCC 23090</strain>
    </source>
</reference>
<feature type="domain" description="HTH araC/xylS-type" evidence="9">
    <location>
        <begin position="1211"/>
        <end position="1310"/>
    </location>
</feature>
<keyword evidence="6" id="KW-0804">Transcription</keyword>
<dbReference type="InterPro" id="IPR013783">
    <property type="entry name" value="Ig-like_fold"/>
</dbReference>
<comment type="catalytic activity">
    <reaction evidence="1">
        <text>ATP + protein L-histidine = ADP + protein N-phospho-L-histidine.</text>
        <dbReference type="EC" id="2.7.13.3"/>
    </reaction>
</comment>
<evidence type="ECO:0000256" key="2">
    <source>
        <dbReference type="ARBA" id="ARBA00012438"/>
    </source>
</evidence>
<dbReference type="Pfam" id="PF07495">
    <property type="entry name" value="Y_Y_Y"/>
    <property type="match status" value="1"/>
</dbReference>
<dbReference type="InterPro" id="IPR011006">
    <property type="entry name" value="CheY-like_superfamily"/>
</dbReference>
<dbReference type="Pfam" id="PF12833">
    <property type="entry name" value="HTH_18"/>
    <property type="match status" value="1"/>
</dbReference>
<evidence type="ECO:0000313" key="13">
    <source>
        <dbReference type="Proteomes" id="UP001326715"/>
    </source>
</evidence>
<dbReference type="InterPro" id="IPR015943">
    <property type="entry name" value="WD40/YVTN_repeat-like_dom_sf"/>
</dbReference>
<feature type="chain" id="PRO_5046095363" description="histidine kinase" evidence="8">
    <location>
        <begin position="22"/>
        <end position="1325"/>
    </location>
</feature>
<dbReference type="InterPro" id="IPR003661">
    <property type="entry name" value="HisK_dim/P_dom"/>
</dbReference>
<dbReference type="Proteomes" id="UP001326715">
    <property type="component" value="Chromosome"/>
</dbReference>
<dbReference type="InterPro" id="IPR018060">
    <property type="entry name" value="HTH_AraC"/>
</dbReference>
<dbReference type="Pfam" id="PF00072">
    <property type="entry name" value="Response_reg"/>
    <property type="match status" value="1"/>
</dbReference>
<dbReference type="Gene3D" id="1.10.287.130">
    <property type="match status" value="1"/>
</dbReference>
<accession>A0ABZ0XDD4</accession>
<evidence type="ECO:0000256" key="6">
    <source>
        <dbReference type="ARBA" id="ARBA00023163"/>
    </source>
</evidence>
<evidence type="ECO:0000256" key="7">
    <source>
        <dbReference type="PROSITE-ProRule" id="PRU00169"/>
    </source>
</evidence>
<dbReference type="SUPFAM" id="SSF46689">
    <property type="entry name" value="Homeodomain-like"/>
    <property type="match status" value="1"/>
</dbReference>
<evidence type="ECO:0000256" key="5">
    <source>
        <dbReference type="ARBA" id="ARBA00023125"/>
    </source>
</evidence>
<keyword evidence="8" id="KW-0732">Signal</keyword>
<dbReference type="SUPFAM" id="SSF52172">
    <property type="entry name" value="CheY-like"/>
    <property type="match status" value="1"/>
</dbReference>
<dbReference type="SMART" id="SM00388">
    <property type="entry name" value="HisKA"/>
    <property type="match status" value="1"/>
</dbReference>
<gene>
    <name evidence="12" type="ORF">SR876_26610</name>
</gene>
<dbReference type="InterPro" id="IPR001789">
    <property type="entry name" value="Sig_transdc_resp-reg_receiver"/>
</dbReference>
<dbReference type="PANTHER" id="PTHR43547:SF2">
    <property type="entry name" value="HYBRID SIGNAL TRANSDUCTION HISTIDINE KINASE C"/>
    <property type="match status" value="1"/>
</dbReference>
<dbReference type="EMBL" id="CP140154">
    <property type="protein sequence ID" value="WQG88500.1"/>
    <property type="molecule type" value="Genomic_DNA"/>
</dbReference>
<evidence type="ECO:0000259" key="9">
    <source>
        <dbReference type="PROSITE" id="PS01124"/>
    </source>
</evidence>
<keyword evidence="4" id="KW-0805">Transcription regulation</keyword>
<dbReference type="Gene3D" id="2.60.40.10">
    <property type="entry name" value="Immunoglobulins"/>
    <property type="match status" value="1"/>
</dbReference>
<dbReference type="SUPFAM" id="SSF55874">
    <property type="entry name" value="ATPase domain of HSP90 chaperone/DNA topoisomerase II/histidine kinase"/>
    <property type="match status" value="1"/>
</dbReference>
<dbReference type="PANTHER" id="PTHR43547">
    <property type="entry name" value="TWO-COMPONENT HISTIDINE KINASE"/>
    <property type="match status" value="1"/>
</dbReference>
<dbReference type="Gene3D" id="2.130.10.10">
    <property type="entry name" value="YVTN repeat-like/Quinoprotein amine dehydrogenase"/>
    <property type="match status" value="2"/>
</dbReference>